<comment type="caution">
    <text evidence="2">The sequence shown here is derived from an EMBL/GenBank/DDBJ whole genome shotgun (WGS) entry which is preliminary data.</text>
</comment>
<proteinExistence type="predicted"/>
<gene>
    <name evidence="2" type="ORF">I3842_03G168400</name>
</gene>
<keyword evidence="1" id="KW-0472">Membrane</keyword>
<sequence>MITPFRAPPPSKAHRRLGQPLYINLYIWKIPSGPVYKPVQVKDSLNSTNVEEPKEKRNGGHMAATQPTLVMITACLLILFFHWF</sequence>
<keyword evidence="1" id="KW-0812">Transmembrane</keyword>
<evidence type="ECO:0000256" key="1">
    <source>
        <dbReference type="SAM" id="Phobius"/>
    </source>
</evidence>
<evidence type="ECO:0000313" key="2">
    <source>
        <dbReference type="EMBL" id="KAG6722589.1"/>
    </source>
</evidence>
<evidence type="ECO:0000313" key="3">
    <source>
        <dbReference type="Proteomes" id="UP000811246"/>
    </source>
</evidence>
<dbReference type="AlphaFoldDB" id="A0A922JZ28"/>
<feature type="transmembrane region" description="Helical" evidence="1">
    <location>
        <begin position="63"/>
        <end position="83"/>
    </location>
</feature>
<protein>
    <submittedName>
        <fullName evidence="2">Uncharacterized protein</fullName>
    </submittedName>
</protein>
<dbReference type="Proteomes" id="UP000811246">
    <property type="component" value="Chromosome 3"/>
</dbReference>
<reference evidence="2" key="1">
    <citation type="submission" date="2021-01" db="EMBL/GenBank/DDBJ databases">
        <authorList>
            <person name="Lovell J.T."/>
            <person name="Bentley N."/>
            <person name="Bhattarai G."/>
            <person name="Jenkins J.W."/>
            <person name="Sreedasyam A."/>
            <person name="Alarcon Y."/>
            <person name="Bock C."/>
            <person name="Boston L."/>
            <person name="Carlson J."/>
            <person name="Cervantes K."/>
            <person name="Clermont K."/>
            <person name="Krom N."/>
            <person name="Kubenka K."/>
            <person name="Mamidi S."/>
            <person name="Mattison C."/>
            <person name="Monteros M."/>
            <person name="Pisani C."/>
            <person name="Plott C."/>
            <person name="Rajasekar S."/>
            <person name="Rhein H.S."/>
            <person name="Rohla C."/>
            <person name="Song M."/>
            <person name="Hilaire R.S."/>
            <person name="Shu S."/>
            <person name="Wells L."/>
            <person name="Wang X."/>
            <person name="Webber J."/>
            <person name="Heerema R.J."/>
            <person name="Klein P."/>
            <person name="Conner P."/>
            <person name="Grauke L."/>
            <person name="Grimwood J."/>
            <person name="Schmutz J."/>
            <person name="Randall J.J."/>
        </authorList>
    </citation>
    <scope>NUCLEOTIDE SEQUENCE</scope>
    <source>
        <tissue evidence="2">Leaf</tissue>
    </source>
</reference>
<keyword evidence="1" id="KW-1133">Transmembrane helix</keyword>
<dbReference type="EMBL" id="CM031827">
    <property type="protein sequence ID" value="KAG6722589.1"/>
    <property type="molecule type" value="Genomic_DNA"/>
</dbReference>
<accession>A0A922JZ28</accession>
<organism evidence="2 3">
    <name type="scientific">Carya illinoinensis</name>
    <name type="common">Pecan</name>
    <dbReference type="NCBI Taxonomy" id="32201"/>
    <lineage>
        <taxon>Eukaryota</taxon>
        <taxon>Viridiplantae</taxon>
        <taxon>Streptophyta</taxon>
        <taxon>Embryophyta</taxon>
        <taxon>Tracheophyta</taxon>
        <taxon>Spermatophyta</taxon>
        <taxon>Magnoliopsida</taxon>
        <taxon>eudicotyledons</taxon>
        <taxon>Gunneridae</taxon>
        <taxon>Pentapetalae</taxon>
        <taxon>rosids</taxon>
        <taxon>fabids</taxon>
        <taxon>Fagales</taxon>
        <taxon>Juglandaceae</taxon>
        <taxon>Carya</taxon>
    </lineage>
</organism>
<name>A0A922JZ28_CARIL</name>